<name>A0A2T3NP04_9GAMM</name>
<dbReference type="EMBL" id="PYMA01000014">
    <property type="protein sequence ID" value="PSW17645.1"/>
    <property type="molecule type" value="Genomic_DNA"/>
</dbReference>
<dbReference type="Gene3D" id="3.40.50.360">
    <property type="match status" value="1"/>
</dbReference>
<dbReference type="Gene3D" id="3.10.450.50">
    <property type="match status" value="1"/>
</dbReference>
<feature type="domain" description="Flavodoxin-like fold" evidence="2">
    <location>
        <begin position="2"/>
        <end position="165"/>
    </location>
</feature>
<evidence type="ECO:0000313" key="3">
    <source>
        <dbReference type="EMBL" id="PSW17645.1"/>
    </source>
</evidence>
<dbReference type="InterPro" id="IPR003680">
    <property type="entry name" value="Flavodoxin_fold"/>
</dbReference>
<evidence type="ECO:0000313" key="4">
    <source>
        <dbReference type="Proteomes" id="UP000241771"/>
    </source>
</evidence>
<dbReference type="Pfam" id="PF02525">
    <property type="entry name" value="Flavodoxin_2"/>
    <property type="match status" value="1"/>
</dbReference>
<dbReference type="GO" id="GO:0009055">
    <property type="term" value="F:electron transfer activity"/>
    <property type="evidence" value="ECO:0007669"/>
    <property type="project" value="TreeGrafter"/>
</dbReference>
<proteinExistence type="predicted"/>
<dbReference type="InterPro" id="IPR032710">
    <property type="entry name" value="NTF2-like_dom_sf"/>
</dbReference>
<dbReference type="GO" id="GO:0003955">
    <property type="term" value="F:NAD(P)H dehydrogenase (quinone) activity"/>
    <property type="evidence" value="ECO:0007669"/>
    <property type="project" value="TreeGrafter"/>
</dbReference>
<comment type="caution">
    <text evidence="3">The sequence shown here is derived from an EMBL/GenBank/DDBJ whole genome shotgun (WGS) entry which is preliminary data.</text>
</comment>
<dbReference type="PANTHER" id="PTHR47307:SF1">
    <property type="entry name" value="GLUTATHIONE-REGULATED POTASSIUM-EFFLUX SYSTEM ANCILLARY PROTEIN KEFG"/>
    <property type="match status" value="1"/>
</dbReference>
<dbReference type="InterPro" id="IPR046980">
    <property type="entry name" value="KefG/KefF"/>
</dbReference>
<dbReference type="AlphaFoldDB" id="A0A2T3NP04"/>
<dbReference type="OrthoDB" id="9798454at2"/>
<dbReference type="RefSeq" id="WP_036825630.1">
    <property type="nucleotide sequence ID" value="NZ_JGVO01000668.1"/>
</dbReference>
<dbReference type="SUPFAM" id="SSF52218">
    <property type="entry name" value="Flavoproteins"/>
    <property type="match status" value="1"/>
</dbReference>
<dbReference type="PANTHER" id="PTHR47307">
    <property type="entry name" value="GLUTATHIONE-REGULATED POTASSIUM-EFFLUX SYSTEM ANCILLARY PROTEIN KEFG"/>
    <property type="match status" value="1"/>
</dbReference>
<organism evidence="3 4">
    <name type="scientific">Photobacterium sanctipauli</name>
    <dbReference type="NCBI Taxonomy" id="1342794"/>
    <lineage>
        <taxon>Bacteria</taxon>
        <taxon>Pseudomonadati</taxon>
        <taxon>Pseudomonadota</taxon>
        <taxon>Gammaproteobacteria</taxon>
        <taxon>Vibrionales</taxon>
        <taxon>Vibrionaceae</taxon>
        <taxon>Photobacterium</taxon>
    </lineage>
</organism>
<evidence type="ECO:0000259" key="2">
    <source>
        <dbReference type="Pfam" id="PF02525"/>
    </source>
</evidence>
<dbReference type="InterPro" id="IPR029039">
    <property type="entry name" value="Flavoprotein-like_sf"/>
</dbReference>
<sequence>MSKVVIISGHPNLEESFTNTVILNEMEAGLEDVAIRRLDTLYPNYQIDIEAEQQALLEADVIVLQFPFYWYSVPALMKKWIDDVFSYNFAFGSKGDKLKGKDFILSFTIGGPEESYDPLGYNHFSIEELMRPLQQTAYLAGMNYHKPVYTHRMVYIPNVYNELDEVQGRAKDHADRLTAQIESITHSAQGRINKFVAEWFAKFDVLPEESDYFTQYLAKDIRLAMPEGEFHGHEGFRDWYSMARGVFKPACEHLVEQVEVKSSSTDTYQVELRIRLKAETYAESALKGEPVDMLVNETWQVSFDEQGKVVIHDYSVVPVLG</sequence>
<accession>A0A2T3NP04</accession>
<keyword evidence="1" id="KW-0560">Oxidoreductase</keyword>
<reference evidence="3 4" key="1">
    <citation type="submission" date="2018-01" db="EMBL/GenBank/DDBJ databases">
        <title>Whole genome sequencing of Histamine producing bacteria.</title>
        <authorList>
            <person name="Butler K."/>
        </authorList>
    </citation>
    <scope>NUCLEOTIDE SEQUENCE [LARGE SCALE GENOMIC DNA]</scope>
    <source>
        <strain evidence="3 4">DSM 100436</strain>
    </source>
</reference>
<gene>
    <name evidence="3" type="ORF">C9I98_19205</name>
</gene>
<protein>
    <submittedName>
        <fullName evidence="3">Flavodoxin family protein</fullName>
    </submittedName>
</protein>
<evidence type="ECO:0000256" key="1">
    <source>
        <dbReference type="ARBA" id="ARBA00023002"/>
    </source>
</evidence>
<dbReference type="GO" id="GO:0010181">
    <property type="term" value="F:FMN binding"/>
    <property type="evidence" value="ECO:0007669"/>
    <property type="project" value="TreeGrafter"/>
</dbReference>
<dbReference type="Proteomes" id="UP000241771">
    <property type="component" value="Unassembled WGS sequence"/>
</dbReference>
<keyword evidence="4" id="KW-1185">Reference proteome</keyword>
<dbReference type="SUPFAM" id="SSF54427">
    <property type="entry name" value="NTF2-like"/>
    <property type="match status" value="1"/>
</dbReference>